<dbReference type="PANTHER" id="PTHR22576">
    <property type="entry name" value="MUCOSA ASSOCIATED LYMPHOID TISSUE LYMPHOMA TRANSLOCATION PROTEIN 1/PARACASPASE"/>
    <property type="match status" value="1"/>
</dbReference>
<dbReference type="EMBL" id="JBHUOV010000007">
    <property type="protein sequence ID" value="MFD2824366.1"/>
    <property type="molecule type" value="Genomic_DNA"/>
</dbReference>
<reference evidence="4" key="1">
    <citation type="journal article" date="2019" name="Int. J. Syst. Evol. Microbiol.">
        <title>The Global Catalogue of Microorganisms (GCM) 10K type strain sequencing project: providing services to taxonomists for standard genome sequencing and annotation.</title>
        <authorList>
            <consortium name="The Broad Institute Genomics Platform"/>
            <consortium name="The Broad Institute Genome Sequencing Center for Infectious Disease"/>
            <person name="Wu L."/>
            <person name="Ma J."/>
        </authorList>
    </citation>
    <scope>NUCLEOTIDE SEQUENCE [LARGE SCALE GENOMIC DNA]</scope>
    <source>
        <strain evidence="4">KCTC 32141</strain>
    </source>
</reference>
<gene>
    <name evidence="3" type="ORF">ACFS5M_11860</name>
</gene>
<evidence type="ECO:0000259" key="1">
    <source>
        <dbReference type="Pfam" id="PF00656"/>
    </source>
</evidence>
<evidence type="ECO:0000313" key="3">
    <source>
        <dbReference type="EMBL" id="MFD2824366.1"/>
    </source>
</evidence>
<dbReference type="Gene3D" id="3.40.50.1820">
    <property type="entry name" value="alpha/beta hydrolase"/>
    <property type="match status" value="1"/>
</dbReference>
<accession>A0ABW5WSX4</accession>
<protein>
    <submittedName>
        <fullName evidence="3">Caspase family protein</fullName>
    </submittedName>
</protein>
<dbReference type="InterPro" id="IPR046880">
    <property type="entry name" value="TPR-S"/>
</dbReference>
<dbReference type="Pfam" id="PF05057">
    <property type="entry name" value="DUF676"/>
    <property type="match status" value="1"/>
</dbReference>
<keyword evidence="4" id="KW-1185">Reference proteome</keyword>
<dbReference type="InterPro" id="IPR011600">
    <property type="entry name" value="Pept_C14_caspase"/>
</dbReference>
<evidence type="ECO:0000259" key="2">
    <source>
        <dbReference type="Pfam" id="PF05057"/>
    </source>
</evidence>
<proteinExistence type="predicted"/>
<dbReference type="InterPro" id="IPR007751">
    <property type="entry name" value="DUF676_lipase-like"/>
</dbReference>
<dbReference type="RefSeq" id="WP_183488302.1">
    <property type="nucleotide sequence ID" value="NZ_JBHUOV010000007.1"/>
</dbReference>
<dbReference type="Proteomes" id="UP001597533">
    <property type="component" value="Unassembled WGS sequence"/>
</dbReference>
<feature type="domain" description="DUF676" evidence="2">
    <location>
        <begin position="292"/>
        <end position="398"/>
    </location>
</feature>
<evidence type="ECO:0000313" key="4">
    <source>
        <dbReference type="Proteomes" id="UP001597533"/>
    </source>
</evidence>
<sequence>MSTLSNAYALIIGVGDDLPVSVKDAESIYSILADEELAGYPKENIILITNKKANRKGILEAFDTIISKTDENSSVMLFYSGHGGLYEPWNQFYLVPNGFDDVNYETTWVTAEELKEKIASITSRRLIFFLDCCHAAGMTQSVTNTRSAKTGAKDNLEQADGLAQRIDDGRGMSIVSSCRENQLSYILDGDVNSLYTKCLIEVLKGEHRAYFDEPYVRISEVVRYIFKKVPERYPTQNPYANLQIYDDFILSNVPKNLQDKVIPIEGSNTEEQRIDSNKTSKKVVTVYKETENANNVILFVHGFSGQSSESFGEIPELLANESDLEGWNMFPLGYSENMTPELGKNTWASENDIKINSAYLKTSIKHKYEKYDRIAIIAHSLGGLVVQRAILDLDKNLKDKISHVFLFGTPNNGLDSSTKNEGWNNLLKDLHAKSPFIKSLRKDWNSAFNHAYPFTLKVIAGTNDEYVTVKSNLTPFKDEDSVTVEGSHYSIIQKSDRENDTYDLIKSTLTNTTFLNQFTSKEDINLVLGEYDAVIKKLLPNTKALDKKGLTKLIFALEGMDRRKEALDILNTHDLAKDNSDLLGILGGRYKRKYLAEYEAEHGLNAIKYYKQALEIAEGKNDINQIYYHAINLAFLSLIINEDYTQMKVYAEQALEATKKIPLNNMWKLATLGEASLYLGDLEASKSYYKQASKMAGIREKISIHTNAYMAYTSMMQTDDPQDGYIKFLKSKFLS</sequence>
<comment type="caution">
    <text evidence="3">The sequence shown here is derived from an EMBL/GenBank/DDBJ whole genome shotgun (WGS) entry which is preliminary data.</text>
</comment>
<dbReference type="SUPFAM" id="SSF48452">
    <property type="entry name" value="TPR-like"/>
    <property type="match status" value="1"/>
</dbReference>
<dbReference type="Pfam" id="PF20308">
    <property type="entry name" value="TPR-S"/>
    <property type="match status" value="1"/>
</dbReference>
<dbReference type="Gene3D" id="1.25.40.10">
    <property type="entry name" value="Tetratricopeptide repeat domain"/>
    <property type="match status" value="1"/>
</dbReference>
<dbReference type="InterPro" id="IPR011990">
    <property type="entry name" value="TPR-like_helical_dom_sf"/>
</dbReference>
<dbReference type="SUPFAM" id="SSF53474">
    <property type="entry name" value="alpha/beta-Hydrolases"/>
    <property type="match status" value="1"/>
</dbReference>
<dbReference type="PANTHER" id="PTHR22576:SF37">
    <property type="entry name" value="MUCOSA-ASSOCIATED LYMPHOID TISSUE LYMPHOMA TRANSLOCATION PROTEIN 1"/>
    <property type="match status" value="1"/>
</dbReference>
<organism evidence="3 4">
    <name type="scientific">Lacinutrix iliipiscaria</name>
    <dbReference type="NCBI Taxonomy" id="1230532"/>
    <lineage>
        <taxon>Bacteria</taxon>
        <taxon>Pseudomonadati</taxon>
        <taxon>Bacteroidota</taxon>
        <taxon>Flavobacteriia</taxon>
        <taxon>Flavobacteriales</taxon>
        <taxon>Flavobacteriaceae</taxon>
        <taxon>Lacinutrix</taxon>
    </lineage>
</organism>
<name>A0ABW5WSX4_9FLAO</name>
<dbReference type="Gene3D" id="3.40.50.1460">
    <property type="match status" value="1"/>
</dbReference>
<dbReference type="InterPro" id="IPR029058">
    <property type="entry name" value="AB_hydrolase_fold"/>
</dbReference>
<dbReference type="InterPro" id="IPR052039">
    <property type="entry name" value="Caspase-related_regulators"/>
</dbReference>
<feature type="domain" description="Peptidase C14 caspase" evidence="1">
    <location>
        <begin position="8"/>
        <end position="223"/>
    </location>
</feature>
<dbReference type="Pfam" id="PF00656">
    <property type="entry name" value="Peptidase_C14"/>
    <property type="match status" value="1"/>
</dbReference>